<evidence type="ECO:0000256" key="1">
    <source>
        <dbReference type="ARBA" id="ARBA00023015"/>
    </source>
</evidence>
<evidence type="ECO:0000313" key="8">
    <source>
        <dbReference type="Proteomes" id="UP000603940"/>
    </source>
</evidence>
<evidence type="ECO:0000256" key="3">
    <source>
        <dbReference type="ARBA" id="ARBA00023163"/>
    </source>
</evidence>
<dbReference type="InterPro" id="IPR001347">
    <property type="entry name" value="SIS_dom"/>
</dbReference>
<comment type="caution">
    <text evidence="7">The sequence shown here is derived from an EMBL/GenBank/DDBJ whole genome shotgun (WGS) entry which is preliminary data.</text>
</comment>
<evidence type="ECO:0000256" key="4">
    <source>
        <dbReference type="SAM" id="MobiDB-lite"/>
    </source>
</evidence>
<dbReference type="PROSITE" id="PS51071">
    <property type="entry name" value="HTH_RPIR"/>
    <property type="match status" value="1"/>
</dbReference>
<dbReference type="PANTHER" id="PTHR30514:SF18">
    <property type="entry name" value="RPIR-FAMILY TRANSCRIPTIONAL REGULATOR"/>
    <property type="match status" value="1"/>
</dbReference>
<protein>
    <submittedName>
        <fullName evidence="7">MurR/RpiR family transcriptional regulator</fullName>
    </submittedName>
</protein>
<dbReference type="InterPro" id="IPR047640">
    <property type="entry name" value="RpiR-like"/>
</dbReference>
<sequence>MAMSDETPLSALRRAMPDLPPRLREAARYVARYDYDAATRSMRELAQAAGTNPATFTRLAQALGYSGWEPLRDALIEARRTGPETPFSGRLRQATARPPGAPPPAAQLSAEMLAADLAGLSQLDPEPILAAATALHEAPRIWVAGYRSCRAVAQLLHYQLRLFRPDSVRLIGGAGPEDLDLGDFRAGDVVVLIGFVPYSRSIVVAARMARAAGCTVVALADRADAPVAAGASHLLLFEADRTPAFFPSLTGALALAQALAAATFSLGGEAALLSLRETEAKLAALSAYMPDQDPTP</sequence>
<dbReference type="InterPro" id="IPR000281">
    <property type="entry name" value="HTH_RpiR"/>
</dbReference>
<proteinExistence type="predicted"/>
<dbReference type="InterPro" id="IPR046348">
    <property type="entry name" value="SIS_dom_sf"/>
</dbReference>
<dbReference type="InterPro" id="IPR035472">
    <property type="entry name" value="RpiR-like_SIS"/>
</dbReference>
<dbReference type="Proteomes" id="UP000603940">
    <property type="component" value="Unassembled WGS sequence"/>
</dbReference>
<dbReference type="EMBL" id="JACTUZ010000090">
    <property type="protein sequence ID" value="MBC9178660.1"/>
    <property type="molecule type" value="Genomic_DNA"/>
</dbReference>
<keyword evidence="2" id="KW-0238">DNA-binding</keyword>
<dbReference type="CDD" id="cd05013">
    <property type="entry name" value="SIS_RpiR"/>
    <property type="match status" value="1"/>
</dbReference>
<evidence type="ECO:0000259" key="6">
    <source>
        <dbReference type="PROSITE" id="PS51464"/>
    </source>
</evidence>
<keyword evidence="3" id="KW-0804">Transcription</keyword>
<dbReference type="PROSITE" id="PS51464">
    <property type="entry name" value="SIS"/>
    <property type="match status" value="1"/>
</dbReference>
<dbReference type="SUPFAM" id="SSF46689">
    <property type="entry name" value="Homeodomain-like"/>
    <property type="match status" value="1"/>
</dbReference>
<dbReference type="InterPro" id="IPR009057">
    <property type="entry name" value="Homeodomain-like_sf"/>
</dbReference>
<dbReference type="Gene3D" id="1.10.10.10">
    <property type="entry name" value="Winged helix-like DNA-binding domain superfamily/Winged helix DNA-binding domain"/>
    <property type="match status" value="1"/>
</dbReference>
<feature type="region of interest" description="Disordered" evidence="4">
    <location>
        <begin position="82"/>
        <end position="105"/>
    </location>
</feature>
<name>A0ABR7RA38_9PROT</name>
<dbReference type="PANTHER" id="PTHR30514">
    <property type="entry name" value="GLUCOKINASE"/>
    <property type="match status" value="1"/>
</dbReference>
<evidence type="ECO:0000256" key="2">
    <source>
        <dbReference type="ARBA" id="ARBA00023125"/>
    </source>
</evidence>
<keyword evidence="8" id="KW-1185">Reference proteome</keyword>
<organism evidence="7 8">
    <name type="scientific">Pseudoroseomonas ludipueritiae</name>
    <dbReference type="NCBI Taxonomy" id="198093"/>
    <lineage>
        <taxon>Bacteria</taxon>
        <taxon>Pseudomonadati</taxon>
        <taxon>Pseudomonadota</taxon>
        <taxon>Alphaproteobacteria</taxon>
        <taxon>Acetobacterales</taxon>
        <taxon>Acetobacteraceae</taxon>
        <taxon>Pseudoroseomonas</taxon>
    </lineage>
</organism>
<evidence type="ECO:0000313" key="7">
    <source>
        <dbReference type="EMBL" id="MBC9178660.1"/>
    </source>
</evidence>
<feature type="domain" description="HTH rpiR-type" evidence="5">
    <location>
        <begin position="6"/>
        <end position="82"/>
    </location>
</feature>
<gene>
    <name evidence="7" type="ORF">IBL25_17075</name>
</gene>
<accession>A0ABR7RA38</accession>
<dbReference type="SUPFAM" id="SSF53697">
    <property type="entry name" value="SIS domain"/>
    <property type="match status" value="1"/>
</dbReference>
<feature type="domain" description="SIS" evidence="6">
    <location>
        <begin position="131"/>
        <end position="269"/>
    </location>
</feature>
<reference evidence="7 8" key="1">
    <citation type="journal article" date="2009" name="Int. J. Syst. Evol. Microbiol.">
        <title>Transfer of Teichococcus ludipueritiae and Muricoccus roseus to the genus Roseomonas, as Roseomonas ludipueritiae comb. nov. and Roseomonas rosea comb. nov., respectively, and emended description of the genus Roseomonas.</title>
        <authorList>
            <person name="Sanchez-Porro C."/>
            <person name="Gallego V."/>
            <person name="Busse H.J."/>
            <person name="Kampfer P."/>
            <person name="Ventosa A."/>
        </authorList>
    </citation>
    <scope>NUCLEOTIDE SEQUENCE [LARGE SCALE GENOMIC DNA]</scope>
    <source>
        <strain evidence="7 8">DSM 14915</strain>
    </source>
</reference>
<keyword evidence="1" id="KW-0805">Transcription regulation</keyword>
<dbReference type="Pfam" id="PF01380">
    <property type="entry name" value="SIS"/>
    <property type="match status" value="1"/>
</dbReference>
<evidence type="ECO:0000259" key="5">
    <source>
        <dbReference type="PROSITE" id="PS51071"/>
    </source>
</evidence>
<dbReference type="InterPro" id="IPR036388">
    <property type="entry name" value="WH-like_DNA-bd_sf"/>
</dbReference>
<dbReference type="Gene3D" id="3.40.50.10490">
    <property type="entry name" value="Glucose-6-phosphate isomerase like protein, domain 1"/>
    <property type="match status" value="1"/>
</dbReference>